<protein>
    <recommendedName>
        <fullName evidence="4">FtsX-like permease family protein</fullName>
    </recommendedName>
</protein>
<feature type="transmembrane region" description="Helical" evidence="1">
    <location>
        <begin position="444"/>
        <end position="466"/>
    </location>
</feature>
<organism evidence="2 3">
    <name type="scientific">Catellatospora aurea</name>
    <dbReference type="NCBI Taxonomy" id="1337874"/>
    <lineage>
        <taxon>Bacteria</taxon>
        <taxon>Bacillati</taxon>
        <taxon>Actinomycetota</taxon>
        <taxon>Actinomycetes</taxon>
        <taxon>Micromonosporales</taxon>
        <taxon>Micromonosporaceae</taxon>
        <taxon>Catellatospora</taxon>
    </lineage>
</organism>
<feature type="transmembrane region" description="Helical" evidence="1">
    <location>
        <begin position="877"/>
        <end position="897"/>
    </location>
</feature>
<dbReference type="RefSeq" id="WP_376804681.1">
    <property type="nucleotide sequence ID" value="NZ_JBHTAC010000001.1"/>
</dbReference>
<sequence length="990" mass="100900">MVRLVWSAVRERLGETALLGVLAALVVAVGVAGPLYADAAARNVLAASSAAATPGEQSLTVTVEMTARNGIAAALAELRGSIAVVPAGPGVREIRGGYRRGAVTPREAGAPIEILLAARDDVCAHLSLAGTCPAQPGEVALAATTARRLGLAAGDTFAFQVQPTAPPATLRVTGVYDVDGAGGALTDPYWAGRRELTPVPLRVENPVFTVPDTLQTLGADTFQATLDHVADLTAMSPDDVDALARTLRSAQEPGRGIAVTGGLSRLLPQIIADRDKVAVPVVVGAVLLLGVAWWVLLLGAGHAAAERRTQAVLGTLRGAPARHRAALTAGPGVLTVLVALPVGLVLGRWLAQLLAWATMSAPGPVPLSATALAVAGGLTLAVLVSVVFAQVRVHRGGVLDALRQVPARRGAAGGAAVVVVVVLAVAATWQLRNGDAEVLGLAETVLPAAAPVLVLVAAGLVAARAVRPLAGLLGRAALRVGRVGTALGALSAARRPGMDRLVALIVIVVALLGHAACGWQALQAAEQEQARLALGAAEVVRVRAPSRAALLHLVRQADPAGDWAMAVARQESSTGTTVAVDADRLARVAYWPSGTGVAADRVARQLHPPANPSVRITGATLLLDLTMPDPMHVDLPLTAVLDGPGGEPVTATAAVVPGSGRHTLRLDVPVCAGGGGCRLAWLSFRLDPGGLVLHGIAQAAPDAVVADAAAMTDPARWRTTIGAAGVTLSPLPGGLSVDYEPVDPRYPDPEVRVQVADVPLPVPAVLAGEERLAHDRTVVRGELLSPLRRPVDVVAAAPALPGVGTQGLLVDLEYADRANDSTDNIADLQVWLAPDAPADAVDRLRATGLVFVSAETAAQRTEQRLAVGQGPGSRFRFGAALLAVLLVMVAVVLVGAVDGPRRGAELAALRTQGVPQRSVRRATRSGYLLIVAAAAAGGGLLGGAAADDSPASSVLPISVLFAAGLLLTATAYVVGTRLSRVTRLDLEDGR</sequence>
<gene>
    <name evidence="2" type="ORF">ACFQO7_01910</name>
</gene>
<dbReference type="Proteomes" id="UP001596392">
    <property type="component" value="Unassembled WGS sequence"/>
</dbReference>
<evidence type="ECO:0008006" key="4">
    <source>
        <dbReference type="Google" id="ProtNLM"/>
    </source>
</evidence>
<feature type="transmembrane region" description="Helical" evidence="1">
    <location>
        <begin position="367"/>
        <end position="389"/>
    </location>
</feature>
<feature type="transmembrane region" description="Helical" evidence="1">
    <location>
        <begin position="501"/>
        <end position="522"/>
    </location>
</feature>
<feature type="transmembrane region" description="Helical" evidence="1">
    <location>
        <begin position="952"/>
        <end position="974"/>
    </location>
</feature>
<dbReference type="EMBL" id="JBHTAC010000001">
    <property type="protein sequence ID" value="MFC7241225.1"/>
    <property type="molecule type" value="Genomic_DNA"/>
</dbReference>
<proteinExistence type="predicted"/>
<feature type="transmembrane region" description="Helical" evidence="1">
    <location>
        <begin position="926"/>
        <end position="946"/>
    </location>
</feature>
<evidence type="ECO:0000313" key="2">
    <source>
        <dbReference type="EMBL" id="MFC7241225.1"/>
    </source>
</evidence>
<feature type="transmembrane region" description="Helical" evidence="1">
    <location>
        <begin position="325"/>
        <end position="347"/>
    </location>
</feature>
<feature type="transmembrane region" description="Helical" evidence="1">
    <location>
        <begin position="277"/>
        <end position="304"/>
    </location>
</feature>
<feature type="transmembrane region" description="Helical" evidence="1">
    <location>
        <begin position="410"/>
        <end position="432"/>
    </location>
</feature>
<evidence type="ECO:0000256" key="1">
    <source>
        <dbReference type="SAM" id="Phobius"/>
    </source>
</evidence>
<keyword evidence="1" id="KW-0812">Transmembrane</keyword>
<comment type="caution">
    <text evidence="2">The sequence shown here is derived from an EMBL/GenBank/DDBJ whole genome shotgun (WGS) entry which is preliminary data.</text>
</comment>
<evidence type="ECO:0000313" key="3">
    <source>
        <dbReference type="Proteomes" id="UP001596392"/>
    </source>
</evidence>
<reference evidence="3" key="1">
    <citation type="journal article" date="2019" name="Int. J. Syst. Evol. Microbiol.">
        <title>The Global Catalogue of Microorganisms (GCM) 10K type strain sequencing project: providing services to taxonomists for standard genome sequencing and annotation.</title>
        <authorList>
            <consortium name="The Broad Institute Genomics Platform"/>
            <consortium name="The Broad Institute Genome Sequencing Center for Infectious Disease"/>
            <person name="Wu L."/>
            <person name="Ma J."/>
        </authorList>
    </citation>
    <scope>NUCLEOTIDE SEQUENCE [LARGE SCALE GENOMIC DNA]</scope>
    <source>
        <strain evidence="3">CGMCC 1.9106</strain>
    </source>
</reference>
<keyword evidence="1" id="KW-0472">Membrane</keyword>
<name>A0ABW2GQU1_9ACTN</name>
<keyword evidence="1" id="KW-1133">Transmembrane helix</keyword>
<accession>A0ABW2GQU1</accession>
<keyword evidence="3" id="KW-1185">Reference proteome</keyword>